<sequence length="40" mass="4175">MGTMERYRMAASSASLNSDFSVPPPPAPVPQPWSQLGAAA</sequence>
<dbReference type="GeneID" id="20193197"/>
<protein>
    <submittedName>
        <fullName evidence="2">Uncharacterized protein</fullName>
    </submittedName>
</protein>
<feature type="compositionally biased region" description="Pro residues" evidence="1">
    <location>
        <begin position="22"/>
        <end position="31"/>
    </location>
</feature>
<evidence type="ECO:0000313" key="2">
    <source>
        <dbReference type="EMBL" id="ETM98523.1"/>
    </source>
</evidence>
<reference evidence="3" key="1">
    <citation type="submission" date="2011-12" db="EMBL/GenBank/DDBJ databases">
        <authorList>
            <consortium name="The Broad Institute Genome Sequencing Platform"/>
            <person name="Russ C."/>
            <person name="Tyler B."/>
            <person name="Panabieres F."/>
            <person name="Shan W."/>
            <person name="Tripathy S."/>
            <person name="Grunwald N."/>
            <person name="Machado M."/>
            <person name="Young S.K."/>
            <person name="Zeng Q."/>
            <person name="Gargeya S."/>
            <person name="Fitzgerald M."/>
            <person name="Haas B."/>
            <person name="Abouelleil A."/>
            <person name="Alvarado L."/>
            <person name="Arachchi H.M."/>
            <person name="Berlin A."/>
            <person name="Chapman S.B."/>
            <person name="Gearin G."/>
            <person name="Goldberg J."/>
            <person name="Griggs A."/>
            <person name="Gujja S."/>
            <person name="Hansen M."/>
            <person name="Heiman D."/>
            <person name="Howarth C."/>
            <person name="Larimer J."/>
            <person name="Lui A."/>
            <person name="MacDonald P.J.P."/>
            <person name="McCowen C."/>
            <person name="Montmayeur A."/>
            <person name="Murphy C."/>
            <person name="Neiman D."/>
            <person name="Pearson M."/>
            <person name="Priest M."/>
            <person name="Roberts A."/>
            <person name="Saif S."/>
            <person name="Shea T."/>
            <person name="Sisk P."/>
            <person name="Stolte C."/>
            <person name="Sykes S."/>
            <person name="Wortman J."/>
            <person name="Nusbaum C."/>
            <person name="Birren B."/>
        </authorList>
    </citation>
    <scope>NUCLEOTIDE SEQUENCE [LARGE SCALE GENOMIC DNA]</scope>
    <source>
        <strain evidence="3">INRA-310</strain>
    </source>
</reference>
<dbReference type="AlphaFoldDB" id="W2PE90"/>
<proteinExistence type="predicted"/>
<dbReference type="Proteomes" id="UP000018817">
    <property type="component" value="Unassembled WGS sequence"/>
</dbReference>
<dbReference type="VEuPathDB" id="FungiDB:PPTG_24598"/>
<reference evidence="2 3" key="2">
    <citation type="submission" date="2013-11" db="EMBL/GenBank/DDBJ databases">
        <title>The Genome Sequence of Phytophthora parasitica INRA-310.</title>
        <authorList>
            <consortium name="The Broad Institute Genomics Platform"/>
            <person name="Russ C."/>
            <person name="Tyler B."/>
            <person name="Panabieres F."/>
            <person name="Shan W."/>
            <person name="Tripathy S."/>
            <person name="Grunwald N."/>
            <person name="Machado M."/>
            <person name="Johnson C.S."/>
            <person name="Arredondo F."/>
            <person name="Hong C."/>
            <person name="Coffey M."/>
            <person name="Young S.K."/>
            <person name="Zeng Q."/>
            <person name="Gargeya S."/>
            <person name="Fitzgerald M."/>
            <person name="Abouelleil A."/>
            <person name="Alvarado L."/>
            <person name="Chapman S.B."/>
            <person name="Gainer-Dewar J."/>
            <person name="Goldberg J."/>
            <person name="Griggs A."/>
            <person name="Gujja S."/>
            <person name="Hansen M."/>
            <person name="Howarth C."/>
            <person name="Imamovic A."/>
            <person name="Ireland A."/>
            <person name="Larimer J."/>
            <person name="McCowan C."/>
            <person name="Murphy C."/>
            <person name="Pearson M."/>
            <person name="Poon T.W."/>
            <person name="Priest M."/>
            <person name="Roberts A."/>
            <person name="Saif S."/>
            <person name="Shea T."/>
            <person name="Sykes S."/>
            <person name="Wortman J."/>
            <person name="Nusbaum C."/>
            <person name="Birren B."/>
        </authorList>
    </citation>
    <scope>NUCLEOTIDE SEQUENCE [LARGE SCALE GENOMIC DNA]</scope>
    <source>
        <strain evidence="2 3">INRA-310</strain>
    </source>
</reference>
<evidence type="ECO:0000313" key="3">
    <source>
        <dbReference type="Proteomes" id="UP000018817"/>
    </source>
</evidence>
<accession>W2PE90</accession>
<dbReference type="RefSeq" id="XP_008916174.1">
    <property type="nucleotide sequence ID" value="XM_008917926.1"/>
</dbReference>
<feature type="region of interest" description="Disordered" evidence="1">
    <location>
        <begin position="1"/>
        <end position="40"/>
    </location>
</feature>
<organism evidence="2 3">
    <name type="scientific">Phytophthora nicotianae (strain INRA-310)</name>
    <name type="common">Phytophthora parasitica</name>
    <dbReference type="NCBI Taxonomy" id="761204"/>
    <lineage>
        <taxon>Eukaryota</taxon>
        <taxon>Sar</taxon>
        <taxon>Stramenopiles</taxon>
        <taxon>Oomycota</taxon>
        <taxon>Peronosporomycetes</taxon>
        <taxon>Peronosporales</taxon>
        <taxon>Peronosporaceae</taxon>
        <taxon>Phytophthora</taxon>
    </lineage>
</organism>
<evidence type="ECO:0000256" key="1">
    <source>
        <dbReference type="SAM" id="MobiDB-lite"/>
    </source>
</evidence>
<name>W2PE90_PHYN3</name>
<gene>
    <name evidence="2" type="ORF">PPTG_24598</name>
</gene>
<dbReference type="EMBL" id="KI669684">
    <property type="protein sequence ID" value="ETM98523.1"/>
    <property type="molecule type" value="Genomic_DNA"/>
</dbReference>